<accession>X6P1C3</accession>
<feature type="compositionally biased region" description="Polar residues" evidence="1">
    <location>
        <begin position="92"/>
        <end position="109"/>
    </location>
</feature>
<dbReference type="EMBL" id="ASPP01004611">
    <property type="protein sequence ID" value="ETO31918.1"/>
    <property type="molecule type" value="Genomic_DNA"/>
</dbReference>
<feature type="region of interest" description="Disordered" evidence="1">
    <location>
        <begin position="145"/>
        <end position="164"/>
    </location>
</feature>
<reference evidence="2 3" key="1">
    <citation type="journal article" date="2013" name="Curr. Biol.">
        <title>The Genome of the Foraminiferan Reticulomyxa filosa.</title>
        <authorList>
            <person name="Glockner G."/>
            <person name="Hulsmann N."/>
            <person name="Schleicher M."/>
            <person name="Noegel A.A."/>
            <person name="Eichinger L."/>
            <person name="Gallinger C."/>
            <person name="Pawlowski J."/>
            <person name="Sierra R."/>
            <person name="Euteneuer U."/>
            <person name="Pillet L."/>
            <person name="Moustafa A."/>
            <person name="Platzer M."/>
            <person name="Groth M."/>
            <person name="Szafranski K."/>
            <person name="Schliwa M."/>
        </authorList>
    </citation>
    <scope>NUCLEOTIDE SEQUENCE [LARGE SCALE GENOMIC DNA]</scope>
</reference>
<feature type="compositionally biased region" description="Polar residues" evidence="1">
    <location>
        <begin position="10"/>
        <end position="25"/>
    </location>
</feature>
<name>X6P1C3_RETFI</name>
<feature type="compositionally biased region" description="Low complexity" evidence="1">
    <location>
        <begin position="152"/>
        <end position="164"/>
    </location>
</feature>
<dbReference type="Proteomes" id="UP000023152">
    <property type="component" value="Unassembled WGS sequence"/>
</dbReference>
<keyword evidence="3" id="KW-1185">Reference proteome</keyword>
<organism evidence="2 3">
    <name type="scientific">Reticulomyxa filosa</name>
    <dbReference type="NCBI Taxonomy" id="46433"/>
    <lineage>
        <taxon>Eukaryota</taxon>
        <taxon>Sar</taxon>
        <taxon>Rhizaria</taxon>
        <taxon>Retaria</taxon>
        <taxon>Foraminifera</taxon>
        <taxon>Monothalamids</taxon>
        <taxon>Reticulomyxidae</taxon>
        <taxon>Reticulomyxa</taxon>
    </lineage>
</organism>
<proteinExistence type="predicted"/>
<sequence length="164" mass="18475">MMTKNRVTSKKLTSPPGSTPTQEGFQWTNAACYLTGSQTQLTTSTEIENDIDLDHFHTLNKRNSNDKGKENEKEKDKKLKQDCKTEEMKQAQDATSASPQFVSHNFSKSPQHKLESELRHGNIRHEFTNSTWSASLPELPLDDKIIADNLTEQGQEEQQPGNGS</sequence>
<evidence type="ECO:0000313" key="2">
    <source>
        <dbReference type="EMBL" id="ETO31918.1"/>
    </source>
</evidence>
<feature type="compositionally biased region" description="Basic and acidic residues" evidence="1">
    <location>
        <begin position="52"/>
        <end position="90"/>
    </location>
</feature>
<evidence type="ECO:0000313" key="3">
    <source>
        <dbReference type="Proteomes" id="UP000023152"/>
    </source>
</evidence>
<protein>
    <submittedName>
        <fullName evidence="2">Uncharacterized protein</fullName>
    </submittedName>
</protein>
<feature type="region of interest" description="Disordered" evidence="1">
    <location>
        <begin position="50"/>
        <end position="116"/>
    </location>
</feature>
<comment type="caution">
    <text evidence="2">The sequence shown here is derived from an EMBL/GenBank/DDBJ whole genome shotgun (WGS) entry which is preliminary data.</text>
</comment>
<dbReference type="AlphaFoldDB" id="X6P1C3"/>
<gene>
    <name evidence="2" type="ORF">RFI_05199</name>
</gene>
<feature type="region of interest" description="Disordered" evidence="1">
    <location>
        <begin position="1"/>
        <end position="25"/>
    </location>
</feature>
<evidence type="ECO:0000256" key="1">
    <source>
        <dbReference type="SAM" id="MobiDB-lite"/>
    </source>
</evidence>